<reference evidence="2 3" key="1">
    <citation type="submission" date="2018-12" db="EMBL/GenBank/DDBJ databases">
        <authorList>
            <person name="Feng G."/>
            <person name="Zhu H."/>
        </authorList>
    </citation>
    <scope>NUCLEOTIDE SEQUENCE [LARGE SCALE GENOMIC DNA]</scope>
    <source>
        <strain evidence="2 3">LMG 26000</strain>
    </source>
</reference>
<dbReference type="InterPro" id="IPR046107">
    <property type="entry name" value="DUF6044"/>
</dbReference>
<feature type="transmembrane region" description="Helical" evidence="1">
    <location>
        <begin position="221"/>
        <end position="240"/>
    </location>
</feature>
<comment type="caution">
    <text evidence="2">The sequence shown here is derived from an EMBL/GenBank/DDBJ whole genome shotgun (WGS) entry which is preliminary data.</text>
</comment>
<dbReference type="OrthoDB" id="2349131at2"/>
<proteinExistence type="predicted"/>
<feature type="transmembrane region" description="Helical" evidence="1">
    <location>
        <begin position="12"/>
        <end position="34"/>
    </location>
</feature>
<accession>A0A428K464</accession>
<keyword evidence="1" id="KW-0472">Membrane</keyword>
<evidence type="ECO:0000313" key="3">
    <source>
        <dbReference type="Proteomes" id="UP000270291"/>
    </source>
</evidence>
<gene>
    <name evidence="2" type="ORF">EI293_17530</name>
</gene>
<feature type="transmembrane region" description="Helical" evidence="1">
    <location>
        <begin position="104"/>
        <end position="123"/>
    </location>
</feature>
<dbReference type="Proteomes" id="UP000270291">
    <property type="component" value="Unassembled WGS sequence"/>
</dbReference>
<name>A0A428K464_9BACT</name>
<dbReference type="Pfam" id="PF19510">
    <property type="entry name" value="DUF6044"/>
    <property type="match status" value="1"/>
</dbReference>
<protein>
    <recommendedName>
        <fullName evidence="4">Glycosyltransferase RgtA/B/C/D-like domain-containing protein</fullName>
    </recommendedName>
</protein>
<dbReference type="RefSeq" id="WP_125439847.1">
    <property type="nucleotide sequence ID" value="NZ_RWIU01000006.1"/>
</dbReference>
<feature type="transmembrane region" description="Helical" evidence="1">
    <location>
        <begin position="260"/>
        <end position="278"/>
    </location>
</feature>
<keyword evidence="1" id="KW-1133">Transmembrane helix</keyword>
<organism evidence="2 3">
    <name type="scientific">Hymenobacter perfusus</name>
    <dbReference type="NCBI Taxonomy" id="1236770"/>
    <lineage>
        <taxon>Bacteria</taxon>
        <taxon>Pseudomonadati</taxon>
        <taxon>Bacteroidota</taxon>
        <taxon>Cytophagia</taxon>
        <taxon>Cytophagales</taxon>
        <taxon>Hymenobacteraceae</taxon>
        <taxon>Hymenobacter</taxon>
    </lineage>
</organism>
<feature type="transmembrane region" description="Helical" evidence="1">
    <location>
        <begin position="315"/>
        <end position="333"/>
    </location>
</feature>
<sequence length="578" mass="64252">MPQDSKLPASYYPSVAPVWWAVLALLLLSLVYVAPAGRTYILIDDNLDTELAVPYALVQEGKALDYRPGTVVDRLLNGLPRNALRPGLQPLVGLLAVLPPLPAYLLHELLVRLAGLVGMYLLLRRYGLPAARHAQLCAALALAWAVLPGYTTYGLSVLGQPWVLWALLNLRRGSGRLSDWLVLAGFACWSSLVLAGMFVLAAAGIWLAWDAYRNRRVAWRPLVGLAVLAGSYLVVEYPLVSSLLNRQFVPHRLEFDYARLAPGGVGAGLAAAARYFLLGQYHAGSFLRAAPLLAAGAAAWLLPTSPERQRLERQLGTALLLLAVLALFCGFYPQLVGAVQHAVPPLRTFNLSRFHFLTPLVWFGVLVLSLRQLPAGRATWALVALQLLIGLGMNTEWTLNLRRQLGRLPSSEPTYAAFVAPELFRQVRLDIEQRTGQAPAAYRVACLGLPPAVATLNDFYTLDAYQNNYPLPYKHQFRELIAAELTKSPELRTYFDAWGNRCYLFSAELGKNFRVAALPKRTVQHWHCNVPAFRRMGGRYVLSAVRLARPEQTGLRLFGQYAAPRDYWHLWVYEVEKS</sequence>
<feature type="transmembrane region" description="Helical" evidence="1">
    <location>
        <begin position="285"/>
        <end position="303"/>
    </location>
</feature>
<evidence type="ECO:0000256" key="1">
    <source>
        <dbReference type="SAM" id="Phobius"/>
    </source>
</evidence>
<feature type="transmembrane region" description="Helical" evidence="1">
    <location>
        <begin position="354"/>
        <end position="373"/>
    </location>
</feature>
<evidence type="ECO:0000313" key="2">
    <source>
        <dbReference type="EMBL" id="RSK41225.1"/>
    </source>
</evidence>
<keyword evidence="3" id="KW-1185">Reference proteome</keyword>
<evidence type="ECO:0008006" key="4">
    <source>
        <dbReference type="Google" id="ProtNLM"/>
    </source>
</evidence>
<dbReference type="AlphaFoldDB" id="A0A428K464"/>
<keyword evidence="1" id="KW-0812">Transmembrane</keyword>
<feature type="transmembrane region" description="Helical" evidence="1">
    <location>
        <begin position="180"/>
        <end position="209"/>
    </location>
</feature>
<feature type="transmembrane region" description="Helical" evidence="1">
    <location>
        <begin position="135"/>
        <end position="160"/>
    </location>
</feature>
<dbReference type="EMBL" id="RWIU01000006">
    <property type="protein sequence ID" value="RSK41225.1"/>
    <property type="molecule type" value="Genomic_DNA"/>
</dbReference>